<proteinExistence type="predicted"/>
<feature type="signal peptide" evidence="1">
    <location>
        <begin position="1"/>
        <end position="19"/>
    </location>
</feature>
<comment type="caution">
    <text evidence="2">The sequence shown here is derived from an EMBL/GenBank/DDBJ whole genome shotgun (WGS) entry which is preliminary data.</text>
</comment>
<dbReference type="RefSeq" id="WP_131925714.1">
    <property type="nucleotide sequence ID" value="NZ_CAUSQV010000056.1"/>
</dbReference>
<dbReference type="InterPro" id="IPR032242">
    <property type="entry name" value="DUF5043"/>
</dbReference>
<gene>
    <name evidence="2" type="ORF">EV202_105101</name>
</gene>
<evidence type="ECO:0000313" key="2">
    <source>
        <dbReference type="EMBL" id="TCO94402.1"/>
    </source>
</evidence>
<accession>A0A4R2LZL7</accession>
<dbReference type="Proteomes" id="UP000295600">
    <property type="component" value="Unassembled WGS sequence"/>
</dbReference>
<keyword evidence="1" id="KW-0732">Signal</keyword>
<dbReference type="AlphaFoldDB" id="A0A4R2LZL7"/>
<evidence type="ECO:0000256" key="1">
    <source>
        <dbReference type="SAM" id="SignalP"/>
    </source>
</evidence>
<dbReference type="EMBL" id="SLXB01000005">
    <property type="protein sequence ID" value="TCO94402.1"/>
    <property type="molecule type" value="Genomic_DNA"/>
</dbReference>
<sequence length="179" mass="21088">MKTIFFSFLLIFCVVNVTAQNNYYTESKTFQENGYTYQCEVSHGFLIKIYNKESRLIHVDQIFKDTKEVPGFELDFDDVVEETWTKPKSFSIVNNAFTTIQKQQMRDECIGITMYINSETGKVMEVLFTFTTVSPFATIPISVYSKIEKDLRKQIWFIPTKDGKRLNYLLRGWDHCFNE</sequence>
<name>A0A4R2LZL7_9BACE</name>
<evidence type="ECO:0000313" key="3">
    <source>
        <dbReference type="Proteomes" id="UP000295600"/>
    </source>
</evidence>
<dbReference type="Pfam" id="PF16446">
    <property type="entry name" value="DUF5043"/>
    <property type="match status" value="1"/>
</dbReference>
<protein>
    <submittedName>
        <fullName evidence="2">Uncharacterized protein DUF5043</fullName>
    </submittedName>
</protein>
<reference evidence="2 3" key="1">
    <citation type="submission" date="2019-03" db="EMBL/GenBank/DDBJ databases">
        <title>Genomic Encyclopedia of Type Strains, Phase IV (KMG-IV): sequencing the most valuable type-strain genomes for metagenomic binning, comparative biology and taxonomic classification.</title>
        <authorList>
            <person name="Goeker M."/>
        </authorList>
    </citation>
    <scope>NUCLEOTIDE SEQUENCE [LARGE SCALE GENOMIC DNA]</scope>
    <source>
        <strain evidence="2 3">DSM 23917</strain>
    </source>
</reference>
<organism evidence="2 3">
    <name type="scientific">Prevotella heparinolytica</name>
    <dbReference type="NCBI Taxonomy" id="28113"/>
    <lineage>
        <taxon>Bacteria</taxon>
        <taxon>Pseudomonadati</taxon>
        <taxon>Bacteroidota</taxon>
        <taxon>Bacteroidia</taxon>
        <taxon>Bacteroidales</taxon>
        <taxon>Bacteroidaceae</taxon>
        <taxon>Bacteroides</taxon>
    </lineage>
</organism>
<feature type="chain" id="PRO_5020640674" evidence="1">
    <location>
        <begin position="20"/>
        <end position="179"/>
    </location>
</feature>